<dbReference type="InterPro" id="IPR050598">
    <property type="entry name" value="AminoAcid_Transporter"/>
</dbReference>
<dbReference type="AlphaFoldDB" id="A0AAV2BAG8"/>
<reference evidence="9 10" key="1">
    <citation type="submission" date="2024-04" db="EMBL/GenBank/DDBJ databases">
        <authorList>
            <person name="Rising A."/>
            <person name="Reimegard J."/>
            <person name="Sonavane S."/>
            <person name="Akerstrom W."/>
            <person name="Nylinder S."/>
            <person name="Hedman E."/>
            <person name="Kallberg Y."/>
        </authorList>
    </citation>
    <scope>NUCLEOTIDE SEQUENCE [LARGE SCALE GENOMIC DNA]</scope>
</reference>
<evidence type="ECO:0000256" key="3">
    <source>
        <dbReference type="ARBA" id="ARBA00022448"/>
    </source>
</evidence>
<evidence type="ECO:0000256" key="2">
    <source>
        <dbReference type="ARBA" id="ARBA00007040"/>
    </source>
</evidence>
<keyword evidence="7 8" id="KW-0472">Membrane</keyword>
<feature type="transmembrane region" description="Helical" evidence="8">
    <location>
        <begin position="59"/>
        <end position="81"/>
    </location>
</feature>
<feature type="transmembrane region" description="Helical" evidence="8">
    <location>
        <begin position="182"/>
        <end position="206"/>
    </location>
</feature>
<evidence type="ECO:0000313" key="10">
    <source>
        <dbReference type="Proteomes" id="UP001497382"/>
    </source>
</evidence>
<feature type="transmembrane region" description="Helical" evidence="8">
    <location>
        <begin position="440"/>
        <end position="458"/>
    </location>
</feature>
<evidence type="ECO:0000313" key="9">
    <source>
        <dbReference type="EMBL" id="CAL1293186.1"/>
    </source>
</evidence>
<evidence type="ECO:0000256" key="7">
    <source>
        <dbReference type="ARBA" id="ARBA00023136"/>
    </source>
</evidence>
<dbReference type="EMBL" id="CAXIEN010000320">
    <property type="protein sequence ID" value="CAL1293186.1"/>
    <property type="molecule type" value="Genomic_DNA"/>
</dbReference>
<dbReference type="Pfam" id="PF13520">
    <property type="entry name" value="AA_permease_2"/>
    <property type="match status" value="1"/>
</dbReference>
<dbReference type="PIRSF" id="PIRSF006060">
    <property type="entry name" value="AA_transporter"/>
    <property type="match status" value="1"/>
</dbReference>
<sequence>MENKKAANGTAHVQTANGENVQLKKRITLINGVAIIVGTIIGSGIFVTPKGVYEHSGSLGISLIIWTLCGVFSMFGALCYAELGTCITKSGGDYAYIIEAFGPATAFLRLWVGLLVIRPATQAVLALTFGYYMLDPFFPNCHPPDESLRLLAAVCLCLLTYINCRSVRWAMRVQDIFTGAKLLALVAIIIGGSVRIGQGMCVFLICSSVQKANFEGEFTAKSISLAFYSGLFAYGGWNYLNFVTGELKDPYKNLPRAIWIGLPLVTCVYVLTNVAYFAVVSPTELMASPAVAVTFSKIMFGKEVAWCMPIFVALSTFGGVNGNLFTSARFFATGAHEGQLPEILGMISIRRCTPVPALLLTCCMSLMMLCTSDIYALISYLSFAQWLWTGLVILGLMVLRVKQPDLHRPIKVPLICPIVFLVCCVFLTVVPMFAEPFETGIVLLVMLAGLPVYLVFFYKSKGYSVPKDTLIEKITRFLQKALEVVNPDEKFS</sequence>
<evidence type="ECO:0000256" key="5">
    <source>
        <dbReference type="ARBA" id="ARBA00022692"/>
    </source>
</evidence>
<keyword evidence="5 8" id="KW-0812">Transmembrane</keyword>
<gene>
    <name evidence="9" type="ORF">LARSCL_LOCUS18063</name>
</gene>
<feature type="transmembrane region" description="Helical" evidence="8">
    <location>
        <begin position="218"/>
        <end position="237"/>
    </location>
</feature>
<accession>A0AAV2BAG8</accession>
<feature type="transmembrane region" description="Helical" evidence="8">
    <location>
        <begin position="257"/>
        <end position="279"/>
    </location>
</feature>
<keyword evidence="6 8" id="KW-1133">Transmembrane helix</keyword>
<feature type="transmembrane region" description="Helical" evidence="8">
    <location>
        <begin position="355"/>
        <end position="377"/>
    </location>
</feature>
<feature type="transmembrane region" description="Helical" evidence="8">
    <location>
        <begin position="150"/>
        <end position="170"/>
    </location>
</feature>
<dbReference type="GO" id="GO:0015179">
    <property type="term" value="F:L-amino acid transmembrane transporter activity"/>
    <property type="evidence" value="ECO:0007669"/>
    <property type="project" value="TreeGrafter"/>
</dbReference>
<comment type="subcellular location">
    <subcellularLocation>
        <location evidence="1">Cell membrane</location>
        <topology evidence="1">Multi-pass membrane protein</topology>
    </subcellularLocation>
</comment>
<dbReference type="GO" id="GO:0005886">
    <property type="term" value="C:plasma membrane"/>
    <property type="evidence" value="ECO:0007669"/>
    <property type="project" value="UniProtKB-SubCell"/>
</dbReference>
<evidence type="ECO:0000256" key="1">
    <source>
        <dbReference type="ARBA" id="ARBA00004651"/>
    </source>
</evidence>
<dbReference type="Proteomes" id="UP001497382">
    <property type="component" value="Unassembled WGS sequence"/>
</dbReference>
<feature type="transmembrane region" description="Helical" evidence="8">
    <location>
        <begin position="120"/>
        <end position="138"/>
    </location>
</feature>
<comment type="similarity">
    <text evidence="2">Belongs to the amino acid-polyamine-organocation (APC) superfamily. L-type amino acid transporter (LAT) (TC 2.A.3.8) family.</text>
</comment>
<keyword evidence="10" id="KW-1185">Reference proteome</keyword>
<feature type="transmembrane region" description="Helical" evidence="8">
    <location>
        <begin position="413"/>
        <end position="434"/>
    </location>
</feature>
<dbReference type="InterPro" id="IPR002293">
    <property type="entry name" value="AA/rel_permease1"/>
</dbReference>
<organism evidence="9 10">
    <name type="scientific">Larinioides sclopetarius</name>
    <dbReference type="NCBI Taxonomy" id="280406"/>
    <lineage>
        <taxon>Eukaryota</taxon>
        <taxon>Metazoa</taxon>
        <taxon>Ecdysozoa</taxon>
        <taxon>Arthropoda</taxon>
        <taxon>Chelicerata</taxon>
        <taxon>Arachnida</taxon>
        <taxon>Araneae</taxon>
        <taxon>Araneomorphae</taxon>
        <taxon>Entelegynae</taxon>
        <taxon>Araneoidea</taxon>
        <taxon>Araneidae</taxon>
        <taxon>Larinioides</taxon>
    </lineage>
</organism>
<feature type="transmembrane region" description="Helical" evidence="8">
    <location>
        <begin position="383"/>
        <end position="401"/>
    </location>
</feature>
<dbReference type="Gene3D" id="1.20.1740.10">
    <property type="entry name" value="Amino acid/polyamine transporter I"/>
    <property type="match status" value="1"/>
</dbReference>
<keyword evidence="3" id="KW-0813">Transport</keyword>
<protein>
    <submittedName>
        <fullName evidence="9">Uncharacterized protein</fullName>
    </submittedName>
</protein>
<evidence type="ECO:0000256" key="4">
    <source>
        <dbReference type="ARBA" id="ARBA00022475"/>
    </source>
</evidence>
<comment type="caution">
    <text evidence="9">The sequence shown here is derived from an EMBL/GenBank/DDBJ whole genome shotgun (WGS) entry which is preliminary data.</text>
</comment>
<feature type="transmembrane region" description="Helical" evidence="8">
    <location>
        <begin position="27"/>
        <end position="47"/>
    </location>
</feature>
<evidence type="ECO:0000256" key="8">
    <source>
        <dbReference type="SAM" id="Phobius"/>
    </source>
</evidence>
<evidence type="ECO:0000256" key="6">
    <source>
        <dbReference type="ARBA" id="ARBA00022989"/>
    </source>
</evidence>
<dbReference type="FunFam" id="1.20.1740.10:FF:000003">
    <property type="entry name" value="Y+L amino acid transporter 1 isoform X1"/>
    <property type="match status" value="1"/>
</dbReference>
<keyword evidence="4" id="KW-1003">Cell membrane</keyword>
<proteinExistence type="inferred from homology"/>
<dbReference type="PANTHER" id="PTHR11785:SF528">
    <property type="entry name" value="AMINO ACID TRANSPORTER PROTEIN JHI-21"/>
    <property type="match status" value="1"/>
</dbReference>
<name>A0AAV2BAG8_9ARAC</name>
<dbReference type="PANTHER" id="PTHR11785">
    <property type="entry name" value="AMINO ACID TRANSPORTER"/>
    <property type="match status" value="1"/>
</dbReference>